<dbReference type="OMA" id="HDITMGE"/>
<organism evidence="2 3">
    <name type="scientific">Cochliobolus sativus</name>
    <name type="common">Common root rot and spot blotch fungus</name>
    <name type="synonym">Bipolaris sorokiniana</name>
    <dbReference type="NCBI Taxonomy" id="45130"/>
    <lineage>
        <taxon>Eukaryota</taxon>
        <taxon>Fungi</taxon>
        <taxon>Dikarya</taxon>
        <taxon>Ascomycota</taxon>
        <taxon>Pezizomycotina</taxon>
        <taxon>Dothideomycetes</taxon>
        <taxon>Pleosporomycetidae</taxon>
        <taxon>Pleosporales</taxon>
        <taxon>Pleosporineae</taxon>
        <taxon>Pleosporaceae</taxon>
        <taxon>Bipolaris</taxon>
    </lineage>
</organism>
<feature type="region of interest" description="Disordered" evidence="1">
    <location>
        <begin position="109"/>
        <end position="157"/>
    </location>
</feature>
<comment type="caution">
    <text evidence="2">The sequence shown here is derived from an EMBL/GenBank/DDBJ whole genome shotgun (WGS) entry which is preliminary data.</text>
</comment>
<feature type="compositionally biased region" description="Low complexity" evidence="1">
    <location>
        <begin position="130"/>
        <end position="157"/>
    </location>
</feature>
<dbReference type="EMBL" id="WNKQ01000004">
    <property type="protein sequence ID" value="KAF5851927.1"/>
    <property type="molecule type" value="Genomic_DNA"/>
</dbReference>
<accession>A0A8H6DXS7</accession>
<evidence type="ECO:0008006" key="4">
    <source>
        <dbReference type="Google" id="ProtNLM"/>
    </source>
</evidence>
<feature type="compositionally biased region" description="Basic and acidic residues" evidence="1">
    <location>
        <begin position="205"/>
        <end position="218"/>
    </location>
</feature>
<evidence type="ECO:0000313" key="2">
    <source>
        <dbReference type="EMBL" id="KAF5851927.1"/>
    </source>
</evidence>
<reference evidence="2" key="1">
    <citation type="submission" date="2019-11" db="EMBL/GenBank/DDBJ databases">
        <title>Bipolaris sorokiniana Genome sequencing.</title>
        <authorList>
            <person name="Wang H."/>
        </authorList>
    </citation>
    <scope>NUCLEOTIDE SEQUENCE</scope>
</reference>
<dbReference type="AlphaFoldDB" id="A0A8H6DXS7"/>
<feature type="compositionally biased region" description="Polar residues" evidence="1">
    <location>
        <begin position="223"/>
        <end position="234"/>
    </location>
</feature>
<feature type="compositionally biased region" description="Polar residues" evidence="1">
    <location>
        <begin position="187"/>
        <end position="200"/>
    </location>
</feature>
<dbReference type="Proteomes" id="UP000624244">
    <property type="component" value="Unassembled WGS sequence"/>
</dbReference>
<protein>
    <recommendedName>
        <fullName evidence="4">SMP domain-containing protein</fullName>
    </recommendedName>
</protein>
<evidence type="ECO:0000256" key="1">
    <source>
        <dbReference type="SAM" id="MobiDB-lite"/>
    </source>
</evidence>
<sequence length="234" mass="24465">MASKFLRINRNFLFARPSARLTSTPPCALRQSIISTNDLSNHSTRSFSLTSKQALQINSNFISQITAAEKKITGSDKPVANGPTAKAQAHVGQTLTASIIHDITMGEKSITGSDEPVKGGPTSVAQSALTSGNSPNSNNNNDSANANTSSNTTHSGTLDSATLHKITEAEKKLTGQNRPVKDGPTAHAQSHANEPITSQALHDITVGEKKVTGGERVKGGPTATAQSELSKSRA</sequence>
<proteinExistence type="predicted"/>
<name>A0A8H6DXS7_COCSA</name>
<feature type="region of interest" description="Disordered" evidence="1">
    <location>
        <begin position="170"/>
        <end position="234"/>
    </location>
</feature>
<gene>
    <name evidence="2" type="ORF">GGP41_000716</name>
</gene>
<evidence type="ECO:0000313" key="3">
    <source>
        <dbReference type="Proteomes" id="UP000624244"/>
    </source>
</evidence>